<keyword evidence="1" id="KW-0812">Transmembrane</keyword>
<proteinExistence type="predicted"/>
<evidence type="ECO:0000313" key="3">
    <source>
        <dbReference type="Proteomes" id="UP000701853"/>
    </source>
</evidence>
<feature type="transmembrane region" description="Helical" evidence="1">
    <location>
        <begin position="12"/>
        <end position="32"/>
    </location>
</feature>
<dbReference type="PANTHER" id="PTHR45846:SF1">
    <property type="entry name" value="TRNA-DIHYDROURIDINE(47) SYNTHASE [NAD(P)(+)]-LIKE"/>
    <property type="match status" value="1"/>
</dbReference>
<keyword evidence="3" id="KW-1185">Reference proteome</keyword>
<reference evidence="2 3" key="1">
    <citation type="journal article" date="2021" name="bioRxiv">
        <title>The Gossypium anomalum genome as a resource for cotton improvement and evolutionary analysis of hybrid incompatibility.</title>
        <authorList>
            <person name="Grover C.E."/>
            <person name="Yuan D."/>
            <person name="Arick M.A."/>
            <person name="Miller E.R."/>
            <person name="Hu G."/>
            <person name="Peterson D.G."/>
            <person name="Wendel J.F."/>
            <person name="Udall J.A."/>
        </authorList>
    </citation>
    <scope>NUCLEOTIDE SEQUENCE [LARGE SCALE GENOMIC DNA]</scope>
    <source>
        <strain evidence="2">JFW-Udall</strain>
        <tissue evidence="2">Leaf</tissue>
    </source>
</reference>
<dbReference type="AlphaFoldDB" id="A0A8J5YQP8"/>
<dbReference type="Proteomes" id="UP000701853">
    <property type="component" value="Chromosome 10"/>
</dbReference>
<sequence>MFADLSHFSYAAIQLLYWHIWVKLLICLNIIIRVTTSANTRDVNACFYKDKCCFSHDIEAFMAQKPADLEGDYPFIKADAPYPYGLACRFASTHKDNAPVVTSNLLKKSSEVNGLSKDKVKKLVDKEEDEVGLDGSHTADKTNCKKACEIDELRPLKKAKLVVDKNALMKGNVIEFLWIFYSLHFLLEWLSYACRYIPVGILDVIPQRLNWRPPLYYGRDDLEMLMASDSTADWIRISKILLGKVPDGFTFALKHKSNAYDRAENG</sequence>
<keyword evidence="1" id="KW-0472">Membrane</keyword>
<comment type="caution">
    <text evidence="2">The sequence shown here is derived from an EMBL/GenBank/DDBJ whole genome shotgun (WGS) entry which is preliminary data.</text>
</comment>
<dbReference type="EMBL" id="JAHUZN010000010">
    <property type="protein sequence ID" value="KAG8480655.1"/>
    <property type="molecule type" value="Genomic_DNA"/>
</dbReference>
<organism evidence="2 3">
    <name type="scientific">Gossypium anomalum</name>
    <dbReference type="NCBI Taxonomy" id="47600"/>
    <lineage>
        <taxon>Eukaryota</taxon>
        <taxon>Viridiplantae</taxon>
        <taxon>Streptophyta</taxon>
        <taxon>Embryophyta</taxon>
        <taxon>Tracheophyta</taxon>
        <taxon>Spermatophyta</taxon>
        <taxon>Magnoliopsida</taxon>
        <taxon>eudicotyledons</taxon>
        <taxon>Gunneridae</taxon>
        <taxon>Pentapetalae</taxon>
        <taxon>rosids</taxon>
        <taxon>malvids</taxon>
        <taxon>Malvales</taxon>
        <taxon>Malvaceae</taxon>
        <taxon>Malvoideae</taxon>
        <taxon>Gossypium</taxon>
    </lineage>
</organism>
<dbReference type="PANTHER" id="PTHR45846">
    <property type="entry name" value="TRNA-DIHYDROURIDINE(47) SYNTHASE [NAD(P)(+)]-LIKE"/>
    <property type="match status" value="1"/>
</dbReference>
<name>A0A8J5YQP8_9ROSI</name>
<keyword evidence="1" id="KW-1133">Transmembrane helix</keyword>
<evidence type="ECO:0000313" key="2">
    <source>
        <dbReference type="EMBL" id="KAG8480655.1"/>
    </source>
</evidence>
<accession>A0A8J5YQP8</accession>
<dbReference type="GO" id="GO:0003723">
    <property type="term" value="F:RNA binding"/>
    <property type="evidence" value="ECO:0007669"/>
    <property type="project" value="TreeGrafter"/>
</dbReference>
<evidence type="ECO:0000256" key="1">
    <source>
        <dbReference type="SAM" id="Phobius"/>
    </source>
</evidence>
<gene>
    <name evidence="2" type="ORF">CXB51_025259</name>
</gene>
<protein>
    <submittedName>
        <fullName evidence="2">Uncharacterized protein</fullName>
    </submittedName>
</protein>
<dbReference type="OrthoDB" id="259935at2759"/>
<dbReference type="GO" id="GO:0017150">
    <property type="term" value="F:tRNA dihydrouridine synthase activity"/>
    <property type="evidence" value="ECO:0007669"/>
    <property type="project" value="TreeGrafter"/>
</dbReference>